<evidence type="ECO:0000313" key="1">
    <source>
        <dbReference type="EMBL" id="RRJ23969.1"/>
    </source>
</evidence>
<dbReference type="OrthoDB" id="6695259at2"/>
<gene>
    <name evidence="1" type="ORF">EIK76_07955</name>
</gene>
<name>A0A3P3QTZ7_9GAMM</name>
<proteinExistence type="predicted"/>
<accession>A0A3P3QTZ7</accession>
<dbReference type="AlphaFoldDB" id="A0A3P3QTZ7"/>
<organism evidence="1 2">
    <name type="scientific">Rheinheimera mesophila</name>
    <dbReference type="NCBI Taxonomy" id="1547515"/>
    <lineage>
        <taxon>Bacteria</taxon>
        <taxon>Pseudomonadati</taxon>
        <taxon>Pseudomonadota</taxon>
        <taxon>Gammaproteobacteria</taxon>
        <taxon>Chromatiales</taxon>
        <taxon>Chromatiaceae</taxon>
        <taxon>Rheinheimera</taxon>
    </lineage>
</organism>
<dbReference type="EMBL" id="RRCF01000001">
    <property type="protein sequence ID" value="RRJ23969.1"/>
    <property type="molecule type" value="Genomic_DNA"/>
</dbReference>
<dbReference type="Pfam" id="PF04254">
    <property type="entry name" value="DUF432"/>
    <property type="match status" value="1"/>
</dbReference>
<dbReference type="RefSeq" id="WP_046518816.1">
    <property type="nucleotide sequence ID" value="NZ_LAVS01000005.1"/>
</dbReference>
<dbReference type="Proteomes" id="UP000276260">
    <property type="component" value="Unassembled WGS sequence"/>
</dbReference>
<evidence type="ECO:0000313" key="2">
    <source>
        <dbReference type="Proteomes" id="UP000276260"/>
    </source>
</evidence>
<keyword evidence="2" id="KW-1185">Reference proteome</keyword>
<sequence>MFAENKALWWQPQTLLNEQSCKIQLGPLLIFLQRKAGEWRLSTELLAQAEHQELEAELLPQWPQHRLASRFVFENEPLQFCLKPVLADRPVVVKTHQPVYIPSGEQVTFYISSPVSIRIELQQPDLMLQEVQSQRLSDTWFGPNTQVGELCYADKTQARHSKEELPRRVHKAVTPVTVKNNSSRMMSIEKLSLPIPYLSLYGLTDGSLWTDQVLLDHQDDAELSRLQISKKMPAGFDGAERLAKPRLHMEKHGLFRAFSDLFTHAANRGAL</sequence>
<reference evidence="1 2" key="1">
    <citation type="submission" date="2018-11" db="EMBL/GenBank/DDBJ databases">
        <title>Draft genome analysis of Rheinheimera mesophila isolated from an industrial waste site.</title>
        <authorList>
            <person name="Yu Q."/>
            <person name="Qi Y."/>
            <person name="Zhang H."/>
            <person name="Lu Y."/>
            <person name="Pu J."/>
        </authorList>
    </citation>
    <scope>NUCLEOTIDE SEQUENCE [LARGE SCALE GENOMIC DNA]</scope>
    <source>
        <strain evidence="1 2">IITR13</strain>
    </source>
</reference>
<protein>
    <submittedName>
        <fullName evidence="1">DUF432 domain-containing protein</fullName>
    </submittedName>
</protein>
<comment type="caution">
    <text evidence="1">The sequence shown here is derived from an EMBL/GenBank/DDBJ whole genome shotgun (WGS) entry which is preliminary data.</text>
</comment>
<dbReference type="InterPro" id="IPR007366">
    <property type="entry name" value="DUF432"/>
</dbReference>